<dbReference type="GO" id="GO:0000398">
    <property type="term" value="P:mRNA splicing, via spliceosome"/>
    <property type="evidence" value="ECO:0007669"/>
    <property type="project" value="UniProtKB-UniRule"/>
</dbReference>
<organism evidence="15 16">
    <name type="scientific">Chlorella vulgaris</name>
    <name type="common">Green alga</name>
    <dbReference type="NCBI Taxonomy" id="3077"/>
    <lineage>
        <taxon>Eukaryota</taxon>
        <taxon>Viridiplantae</taxon>
        <taxon>Chlorophyta</taxon>
        <taxon>core chlorophytes</taxon>
        <taxon>Trebouxiophyceae</taxon>
        <taxon>Chlorellales</taxon>
        <taxon>Chlorellaceae</taxon>
        <taxon>Chlorella clade</taxon>
        <taxon>Chlorella</taxon>
    </lineage>
</organism>
<keyword evidence="16" id="KW-1185">Reference proteome</keyword>
<dbReference type="CDD" id="cd01727">
    <property type="entry name" value="LSm8"/>
    <property type="match status" value="1"/>
</dbReference>
<comment type="subunit">
    <text evidence="11">Component of the precatalytic spliceosome (spliceosome B complex). Component of the U4/U6-U5 tri-snRNP complex, a building block of the precatalytic spliceosome (spliceosome B complex). The U4/U6-U5 tri-snRNP complex is composed of the U4, U6 and U5 snRNAs and at least PRPF3, PRPF4, PRPF6, PRPF8, PRPF31, SNRNP200, TXNL4A, SNRNP40, SNRPB, SNRPD1, SNRPD2, SNRPD3, SNRPE, SNRPF, SNRPG, DDX23, CD2BP2, PPIH, SNU13, EFTUD2, SART1 and USP39, plus LSM2, LSM3, LSM4, LSM5, LSM6, LSM7 and LSM8. LSM2, LSM3, LSM4, LSM5, LSM6, LSM7 and LSM8 form a heptameric, ring-shaped subcomplex (the LSM2-8 complex) that is part of the U4/U6-U5 tri-snRNP complex and the precatalytic spliceosome.</text>
</comment>
<evidence type="ECO:0000256" key="10">
    <source>
        <dbReference type="ARBA" id="ARBA00056431"/>
    </source>
</evidence>
<comment type="function">
    <text evidence="13">Plays role in pre-mRNA splicing as component of the U4/U6-U5 tri-snRNP complex that is involved in spliceosome assembly, and as component of the precatalytic spliceosome (spliceosome B complex). The heptameric LSM2-8 complex binds specifically to the 3'-terminal U-tract of U6 snRNA.</text>
</comment>
<evidence type="ECO:0000256" key="1">
    <source>
        <dbReference type="ARBA" id="ARBA00004123"/>
    </source>
</evidence>
<dbReference type="Pfam" id="PF01423">
    <property type="entry name" value="LSM"/>
    <property type="match status" value="1"/>
</dbReference>
<keyword evidence="4 13" id="KW-0747">Spliceosome</keyword>
<evidence type="ECO:0000256" key="8">
    <source>
        <dbReference type="ARBA" id="ARBA00023242"/>
    </source>
</evidence>
<evidence type="ECO:0000256" key="6">
    <source>
        <dbReference type="ARBA" id="ARBA00022990"/>
    </source>
</evidence>
<dbReference type="SUPFAM" id="SSF50182">
    <property type="entry name" value="Sm-like ribonucleoproteins"/>
    <property type="match status" value="1"/>
</dbReference>
<dbReference type="InterPro" id="IPR010920">
    <property type="entry name" value="LSM_dom_sf"/>
</dbReference>
<dbReference type="AlphaFoldDB" id="A0A9D4TLZ3"/>
<evidence type="ECO:0000256" key="12">
    <source>
        <dbReference type="ARBA" id="ARBA00067760"/>
    </source>
</evidence>
<dbReference type="InterPro" id="IPR034103">
    <property type="entry name" value="Lsm8"/>
</dbReference>
<feature type="domain" description="Sm" evidence="14">
    <location>
        <begin position="5"/>
        <end position="81"/>
    </location>
</feature>
<evidence type="ECO:0000256" key="5">
    <source>
        <dbReference type="ARBA" id="ARBA00022884"/>
    </source>
</evidence>
<dbReference type="InterPro" id="IPR044642">
    <property type="entry name" value="PTHR15588"/>
</dbReference>
<evidence type="ECO:0000313" key="16">
    <source>
        <dbReference type="Proteomes" id="UP001055712"/>
    </source>
</evidence>
<evidence type="ECO:0000256" key="3">
    <source>
        <dbReference type="ARBA" id="ARBA00022664"/>
    </source>
</evidence>
<dbReference type="GO" id="GO:0071011">
    <property type="term" value="C:precatalytic spliceosome"/>
    <property type="evidence" value="ECO:0007669"/>
    <property type="project" value="TreeGrafter"/>
</dbReference>
<keyword evidence="8 13" id="KW-0539">Nucleus</keyword>
<comment type="function">
    <text evidence="10">Plays a role in pre-mRNA splicing as component of the U4/U6-U5 tri-snRNP complex that is involved in spliceosome assembly, and as component of the precatalytic spliceosome (spliceosome B complex). The heptameric LSM2-8 complex binds specifically to the 3'-terminal U-tract of U6 snRNA.</text>
</comment>
<keyword evidence="9 13" id="KW-0687">Ribonucleoprotein</keyword>
<evidence type="ECO:0000256" key="11">
    <source>
        <dbReference type="ARBA" id="ARBA00063389"/>
    </source>
</evidence>
<reference evidence="15" key="2">
    <citation type="submission" date="2020-11" db="EMBL/GenBank/DDBJ databases">
        <authorList>
            <person name="Cecchin M."/>
            <person name="Marcolungo L."/>
            <person name="Rossato M."/>
            <person name="Girolomoni L."/>
            <person name="Cosentino E."/>
            <person name="Cuine S."/>
            <person name="Li-Beisson Y."/>
            <person name="Delledonne M."/>
            <person name="Ballottari M."/>
        </authorList>
    </citation>
    <scope>NUCLEOTIDE SEQUENCE</scope>
    <source>
        <strain evidence="15">211/11P</strain>
        <tissue evidence="15">Whole cell</tissue>
    </source>
</reference>
<comment type="similarity">
    <text evidence="2 13">Belongs to the snRNP Sm proteins family.</text>
</comment>
<protein>
    <recommendedName>
        <fullName evidence="12 13">U6 snRNA-associated Sm-like protein LSm8</fullName>
    </recommendedName>
</protein>
<name>A0A9D4TLZ3_CHLVU</name>
<comment type="subcellular location">
    <subcellularLocation>
        <location evidence="1 13">Nucleus</location>
    </subcellularLocation>
</comment>
<keyword evidence="7 13" id="KW-0508">mRNA splicing</keyword>
<dbReference type="InterPro" id="IPR001163">
    <property type="entry name" value="Sm_dom_euk/arc"/>
</dbReference>
<dbReference type="GO" id="GO:0003729">
    <property type="term" value="F:mRNA binding"/>
    <property type="evidence" value="ECO:0007669"/>
    <property type="project" value="TreeGrafter"/>
</dbReference>
<evidence type="ECO:0000259" key="14">
    <source>
        <dbReference type="PROSITE" id="PS52002"/>
    </source>
</evidence>
<gene>
    <name evidence="13" type="primary">LSM8</name>
    <name evidence="15" type="ORF">D9Q98_005394</name>
</gene>
<dbReference type="Gene3D" id="2.30.30.100">
    <property type="match status" value="1"/>
</dbReference>
<evidence type="ECO:0000256" key="13">
    <source>
        <dbReference type="RuleBase" id="RU365048"/>
    </source>
</evidence>
<dbReference type="OrthoDB" id="10263346at2759"/>
<keyword evidence="6" id="KW-0007">Acetylation</keyword>
<comment type="caution">
    <text evidence="15">The sequence shown here is derived from an EMBL/GenBank/DDBJ whole genome shotgun (WGS) entry which is preliminary data.</text>
</comment>
<proteinExistence type="inferred from homology"/>
<dbReference type="GO" id="GO:0005688">
    <property type="term" value="C:U6 snRNP"/>
    <property type="evidence" value="ECO:0007669"/>
    <property type="project" value="UniProtKB-UniRule"/>
</dbReference>
<evidence type="ECO:0000313" key="15">
    <source>
        <dbReference type="EMBL" id="KAI3429298.1"/>
    </source>
</evidence>
<dbReference type="EMBL" id="SIDB01000008">
    <property type="protein sequence ID" value="KAI3429298.1"/>
    <property type="molecule type" value="Genomic_DNA"/>
</dbReference>
<evidence type="ECO:0000256" key="9">
    <source>
        <dbReference type="ARBA" id="ARBA00023274"/>
    </source>
</evidence>
<dbReference type="PANTHER" id="PTHR15588">
    <property type="entry name" value="LSM1"/>
    <property type="match status" value="1"/>
</dbReference>
<evidence type="ECO:0000256" key="4">
    <source>
        <dbReference type="ARBA" id="ARBA00022728"/>
    </source>
</evidence>
<accession>A0A9D4TLZ3</accession>
<evidence type="ECO:0000256" key="2">
    <source>
        <dbReference type="ARBA" id="ARBA00006850"/>
    </source>
</evidence>
<dbReference type="PROSITE" id="PS52002">
    <property type="entry name" value="SM"/>
    <property type="match status" value="1"/>
</dbReference>
<sequence>MAAAGVDVGLGHFVDTTVSVITNDGRTIVGTLRGYDQATNLILDECHERVYSSKEGVEQLVLGLYIIRGDNIAVIGEVDDDKDAAVDFSQVRAAPLKPVTH</sequence>
<dbReference type="InterPro" id="IPR047575">
    <property type="entry name" value="Sm"/>
</dbReference>
<evidence type="ECO:0000256" key="7">
    <source>
        <dbReference type="ARBA" id="ARBA00023187"/>
    </source>
</evidence>
<dbReference type="GO" id="GO:0046540">
    <property type="term" value="C:U4/U6 x U5 tri-snRNP complex"/>
    <property type="evidence" value="ECO:0007669"/>
    <property type="project" value="UniProtKB-UniRule"/>
</dbReference>
<dbReference type="Proteomes" id="UP001055712">
    <property type="component" value="Unassembled WGS sequence"/>
</dbReference>
<keyword evidence="5 13" id="KW-0694">RNA-binding</keyword>
<comment type="subunit">
    <text evidence="13">LSm subunits form a heteromer with a doughnut shape.</text>
</comment>
<keyword evidence="3 13" id="KW-0507">mRNA processing</keyword>
<dbReference type="PANTHER" id="PTHR15588:SF9">
    <property type="entry name" value="U6 SNRNA-ASSOCIATED SM-LIKE PROTEIN LSM8"/>
    <property type="match status" value="1"/>
</dbReference>
<dbReference type="SMART" id="SM00651">
    <property type="entry name" value="Sm"/>
    <property type="match status" value="1"/>
</dbReference>
<dbReference type="FunFam" id="2.30.30.100:FF:000022">
    <property type="entry name" value="U6 snRNA-associated Sm-like protein LSm8"/>
    <property type="match status" value="1"/>
</dbReference>
<reference evidence="15" key="1">
    <citation type="journal article" date="2019" name="Plant J.">
        <title>Chlorella vulgaris genome assembly and annotation reveals the molecular basis for metabolic acclimation to high light conditions.</title>
        <authorList>
            <person name="Cecchin M."/>
            <person name="Marcolungo L."/>
            <person name="Rossato M."/>
            <person name="Girolomoni L."/>
            <person name="Cosentino E."/>
            <person name="Cuine S."/>
            <person name="Li-Beisson Y."/>
            <person name="Delledonne M."/>
            <person name="Ballottari M."/>
        </authorList>
    </citation>
    <scope>NUCLEOTIDE SEQUENCE</scope>
    <source>
        <strain evidence="15">211/11P</strain>
    </source>
</reference>